<dbReference type="Proteomes" id="UP000288951">
    <property type="component" value="Unassembled WGS sequence"/>
</dbReference>
<name>A0A437UCC5_9FLAO</name>
<dbReference type="RefSeq" id="WP_127823481.1">
    <property type="nucleotide sequence ID" value="NZ_RQSM01000003.1"/>
</dbReference>
<gene>
    <name evidence="1" type="ORF">EH230_09855</name>
</gene>
<dbReference type="OrthoDB" id="1149023at2"/>
<protein>
    <submittedName>
        <fullName evidence="1">Uncharacterized protein</fullName>
    </submittedName>
</protein>
<accession>A0A437UCC5</accession>
<reference evidence="1" key="1">
    <citation type="submission" date="2018-12" db="EMBL/GenBank/DDBJ databases">
        <title>Draft genome sequence of Flaovobacterium columnare ARS1 isolated from channel catfish in Alabama.</title>
        <authorList>
            <person name="Cai W."/>
            <person name="Arias C."/>
        </authorList>
    </citation>
    <scope>NUCLEOTIDE SEQUENCE [LARGE SCALE GENOMIC DNA]</scope>
    <source>
        <strain evidence="1">ARS1</strain>
    </source>
</reference>
<evidence type="ECO:0000313" key="2">
    <source>
        <dbReference type="Proteomes" id="UP000288951"/>
    </source>
</evidence>
<dbReference type="AlphaFoldDB" id="A0A437UCC5"/>
<proteinExistence type="predicted"/>
<sequence>MKILYLTILTIILNTSCKKKEIDMQNENINSENIVKEINKNIENYKEQPIYVLTCESNNCNYELFIDDIICHKVFNKSSLSSAVELNPFLFESKKIIIKYKLYPVKGEEYLADNSYLELALESYDAIKTNEEKKYYSHITPSSQIKVSDKYSEDKFVCSGKKNFQEEFSIDLKLPYKHKPVFSNGRDLSKINPDELKTKLIKSYQKVWDTYNNKDLDGIARLMYNSLNDLSINSYRNIDQIDKSWKNIISIVKNDTFEMQPLKDYKLEFFANGRLVALMSTNPDYRNKGNTALWARVNHDGGMRPLFCNRYFYIPEGETEFKVY</sequence>
<comment type="caution">
    <text evidence="1">The sequence shown here is derived from an EMBL/GenBank/DDBJ whole genome shotgun (WGS) entry which is preliminary data.</text>
</comment>
<keyword evidence="2" id="KW-1185">Reference proteome</keyword>
<evidence type="ECO:0000313" key="1">
    <source>
        <dbReference type="EMBL" id="RVU91178.1"/>
    </source>
</evidence>
<organism evidence="1 2">
    <name type="scientific">Flavobacterium columnare</name>
    <dbReference type="NCBI Taxonomy" id="996"/>
    <lineage>
        <taxon>Bacteria</taxon>
        <taxon>Pseudomonadati</taxon>
        <taxon>Bacteroidota</taxon>
        <taxon>Flavobacteriia</taxon>
        <taxon>Flavobacteriales</taxon>
        <taxon>Flavobacteriaceae</taxon>
        <taxon>Flavobacterium</taxon>
    </lineage>
</organism>
<dbReference type="EMBL" id="RQSM01000003">
    <property type="protein sequence ID" value="RVU91178.1"/>
    <property type="molecule type" value="Genomic_DNA"/>
</dbReference>